<evidence type="ECO:0000256" key="4">
    <source>
        <dbReference type="ARBA" id="ARBA00022723"/>
    </source>
</evidence>
<evidence type="ECO:0000256" key="7">
    <source>
        <dbReference type="ARBA" id="ARBA00038093"/>
    </source>
</evidence>
<dbReference type="OrthoDB" id="9796690at2"/>
<dbReference type="Proteomes" id="UP000029738">
    <property type="component" value="Unassembled WGS sequence"/>
</dbReference>
<dbReference type="Gene3D" id="3.40.50.1010">
    <property type="entry name" value="5'-nuclease"/>
    <property type="match status" value="1"/>
</dbReference>
<evidence type="ECO:0000256" key="6">
    <source>
        <dbReference type="ARBA" id="ARBA00022842"/>
    </source>
</evidence>
<dbReference type="GO" id="GO:0046872">
    <property type="term" value="F:metal ion binding"/>
    <property type="evidence" value="ECO:0007669"/>
    <property type="project" value="UniProtKB-KW"/>
</dbReference>
<gene>
    <name evidence="10" type="ORF">DA73_0219255</name>
    <name evidence="9" type="ORF">DA73_0400015020</name>
</gene>
<proteinExistence type="inferred from homology"/>
<dbReference type="GO" id="GO:0004518">
    <property type="term" value="F:nuclease activity"/>
    <property type="evidence" value="ECO:0007669"/>
    <property type="project" value="UniProtKB-KW"/>
</dbReference>
<comment type="similarity">
    <text evidence="7">Belongs to the PINc/VapC protein family.</text>
</comment>
<evidence type="ECO:0000256" key="1">
    <source>
        <dbReference type="ARBA" id="ARBA00001946"/>
    </source>
</evidence>
<dbReference type="PANTHER" id="PTHR33653:SF1">
    <property type="entry name" value="RIBONUCLEASE VAPC2"/>
    <property type="match status" value="1"/>
</dbReference>
<accession>A0A0C1ND34</accession>
<feature type="domain" description="PIN" evidence="8">
    <location>
        <begin position="5"/>
        <end position="126"/>
    </location>
</feature>
<keyword evidence="5" id="KW-0378">Hydrolase</keyword>
<evidence type="ECO:0000256" key="5">
    <source>
        <dbReference type="ARBA" id="ARBA00022801"/>
    </source>
</evidence>
<dbReference type="STRING" id="1479485.DA73_0219255"/>
<dbReference type="InterPro" id="IPR050556">
    <property type="entry name" value="Type_II_TA_system_RNase"/>
</dbReference>
<dbReference type="SUPFAM" id="SSF88723">
    <property type="entry name" value="PIN domain-like"/>
    <property type="match status" value="1"/>
</dbReference>
<dbReference type="InterPro" id="IPR002716">
    <property type="entry name" value="PIN_dom"/>
</dbReference>
<evidence type="ECO:0000313" key="10">
    <source>
        <dbReference type="EMBL" id="KIE10651.1"/>
    </source>
</evidence>
<evidence type="ECO:0000313" key="9">
    <source>
        <dbReference type="EMBL" id="KAF3886643.1"/>
    </source>
</evidence>
<dbReference type="AlphaFoldDB" id="A0A0C1ND34"/>
<evidence type="ECO:0000313" key="11">
    <source>
        <dbReference type="Proteomes" id="UP000029738"/>
    </source>
</evidence>
<dbReference type="Pfam" id="PF01850">
    <property type="entry name" value="PIN"/>
    <property type="match status" value="1"/>
</dbReference>
<keyword evidence="2" id="KW-1277">Toxin-antitoxin system</keyword>
<dbReference type="EMBL" id="JHEG02000048">
    <property type="protein sequence ID" value="KIE10651.1"/>
    <property type="molecule type" value="Genomic_DNA"/>
</dbReference>
<dbReference type="GO" id="GO:0016787">
    <property type="term" value="F:hydrolase activity"/>
    <property type="evidence" value="ECO:0007669"/>
    <property type="project" value="UniProtKB-KW"/>
</dbReference>
<reference evidence="10" key="1">
    <citation type="journal article" date="2015" name="Genome Announc.">
        <title>Draft Genome Sequence of Tolypothrix boutellei Strain VB521301.</title>
        <authorList>
            <person name="Chandrababunaidu M.M."/>
            <person name="Singh D."/>
            <person name="Sen D."/>
            <person name="Bhan S."/>
            <person name="Das S."/>
            <person name="Gupta A."/>
            <person name="Adhikary S.P."/>
            <person name="Tripathy S."/>
        </authorList>
    </citation>
    <scope>NUCLEOTIDE SEQUENCE</scope>
    <source>
        <strain evidence="10">VB521301</strain>
    </source>
</reference>
<evidence type="ECO:0000256" key="2">
    <source>
        <dbReference type="ARBA" id="ARBA00022649"/>
    </source>
</evidence>
<keyword evidence="3" id="KW-0540">Nuclease</keyword>
<comment type="caution">
    <text evidence="10">The sequence shown here is derived from an EMBL/GenBank/DDBJ whole genome shotgun (WGS) entry which is preliminary data.</text>
</comment>
<keyword evidence="11" id="KW-1185">Reference proteome</keyword>
<sequence>MKPALVDTNILSLFFRNHPLVVEKFDAYIKEYDKINISIITYYEIISGLKHRDAQKQLTSFLEFASYNTVVSLTTDSATISGDIYATLRKKGTPVDDIDILIAGIAITNDLILITNNRRDFEKIDGLEIEDWSHG</sequence>
<dbReference type="PANTHER" id="PTHR33653">
    <property type="entry name" value="RIBONUCLEASE VAPC2"/>
    <property type="match status" value="1"/>
</dbReference>
<dbReference type="InterPro" id="IPR029060">
    <property type="entry name" value="PIN-like_dom_sf"/>
</dbReference>
<dbReference type="EMBL" id="JHEG04000001">
    <property type="protein sequence ID" value="KAF3886643.1"/>
    <property type="molecule type" value="Genomic_DNA"/>
</dbReference>
<evidence type="ECO:0000259" key="8">
    <source>
        <dbReference type="Pfam" id="PF01850"/>
    </source>
</evidence>
<keyword evidence="4" id="KW-0479">Metal-binding</keyword>
<protein>
    <submittedName>
        <fullName evidence="10">Twitching motility protein PilT</fullName>
    </submittedName>
    <submittedName>
        <fullName evidence="9">Type II toxin-antitoxin system VapC family toxin</fullName>
    </submittedName>
</protein>
<name>A0A0C1ND34_9CYAN</name>
<reference evidence="9" key="2">
    <citation type="submission" date="2019-11" db="EMBL/GenBank/DDBJ databases">
        <title>Improved Assembly of Tolypothrix boutellei genome.</title>
        <authorList>
            <person name="Sarangi A.N."/>
            <person name="Mukherjee M."/>
            <person name="Ghosh S."/>
            <person name="Singh D."/>
            <person name="Das A."/>
            <person name="Kant S."/>
            <person name="Prusty A."/>
            <person name="Tripathy S."/>
        </authorList>
    </citation>
    <scope>NUCLEOTIDE SEQUENCE</scope>
    <source>
        <strain evidence="9">VB521301</strain>
    </source>
</reference>
<comment type="cofactor">
    <cofactor evidence="1">
        <name>Mg(2+)</name>
        <dbReference type="ChEBI" id="CHEBI:18420"/>
    </cofactor>
</comment>
<organism evidence="10">
    <name type="scientific">Tolypothrix bouteillei VB521301</name>
    <dbReference type="NCBI Taxonomy" id="1479485"/>
    <lineage>
        <taxon>Bacteria</taxon>
        <taxon>Bacillati</taxon>
        <taxon>Cyanobacteriota</taxon>
        <taxon>Cyanophyceae</taxon>
        <taxon>Nostocales</taxon>
        <taxon>Tolypothrichaceae</taxon>
        <taxon>Tolypothrix</taxon>
    </lineage>
</organism>
<dbReference type="CDD" id="cd18744">
    <property type="entry name" value="PIN_VapC4-5_FitB-like"/>
    <property type="match status" value="1"/>
</dbReference>
<dbReference type="RefSeq" id="WP_038074602.1">
    <property type="nucleotide sequence ID" value="NZ_JHEG04000001.1"/>
</dbReference>
<evidence type="ECO:0000256" key="3">
    <source>
        <dbReference type="ARBA" id="ARBA00022722"/>
    </source>
</evidence>
<keyword evidence="6" id="KW-0460">Magnesium</keyword>